<dbReference type="InterPro" id="IPR014746">
    <property type="entry name" value="Gln_synth/guanido_kin_cat_dom"/>
</dbReference>
<comment type="catalytic activity">
    <reaction evidence="9 10">
        <text>L-glutamyl-tRNA(Gln) + L-glutamine + ATP + H2O = L-glutaminyl-tRNA(Gln) + L-glutamate + ADP + phosphate + H(+)</text>
        <dbReference type="Rhea" id="RHEA:17521"/>
        <dbReference type="Rhea" id="RHEA-COMP:9681"/>
        <dbReference type="Rhea" id="RHEA-COMP:9684"/>
        <dbReference type="ChEBI" id="CHEBI:15377"/>
        <dbReference type="ChEBI" id="CHEBI:15378"/>
        <dbReference type="ChEBI" id="CHEBI:29985"/>
        <dbReference type="ChEBI" id="CHEBI:30616"/>
        <dbReference type="ChEBI" id="CHEBI:43474"/>
        <dbReference type="ChEBI" id="CHEBI:58359"/>
        <dbReference type="ChEBI" id="CHEBI:78520"/>
        <dbReference type="ChEBI" id="CHEBI:78521"/>
        <dbReference type="ChEBI" id="CHEBI:456216"/>
    </reaction>
</comment>
<dbReference type="SUPFAM" id="SSF89095">
    <property type="entry name" value="GatB/YqeY motif"/>
    <property type="match status" value="1"/>
</dbReference>
<dbReference type="EMBL" id="MHJU01000005">
    <property type="protein sequence ID" value="OGY73933.1"/>
    <property type="molecule type" value="Genomic_DNA"/>
</dbReference>
<accession>A0A1G2AAM0</accession>
<evidence type="ECO:0000256" key="8">
    <source>
        <dbReference type="ARBA" id="ARBA00047380"/>
    </source>
</evidence>
<dbReference type="InterPro" id="IPR017958">
    <property type="entry name" value="Gln-tRNA_amidoTrfase_suB_CS"/>
</dbReference>
<dbReference type="GO" id="GO:0050567">
    <property type="term" value="F:glutaminyl-tRNA synthase (glutamine-hydrolyzing) activity"/>
    <property type="evidence" value="ECO:0007669"/>
    <property type="project" value="UniProtKB-UniRule"/>
</dbReference>
<dbReference type="GO" id="GO:0006412">
    <property type="term" value="P:translation"/>
    <property type="evidence" value="ECO:0007669"/>
    <property type="project" value="UniProtKB-UniRule"/>
</dbReference>
<evidence type="ECO:0000256" key="6">
    <source>
        <dbReference type="ARBA" id="ARBA00022917"/>
    </source>
</evidence>
<dbReference type="PANTHER" id="PTHR11659:SF0">
    <property type="entry name" value="GLUTAMYL-TRNA(GLN) AMIDOTRANSFERASE SUBUNIT B, MITOCHONDRIAL"/>
    <property type="match status" value="1"/>
</dbReference>
<dbReference type="PANTHER" id="PTHR11659">
    <property type="entry name" value="GLUTAMYL-TRNA GLN AMIDOTRANSFERASE SUBUNIT B MITOCHONDRIAL AND PROKARYOTIC PET112-RELATED"/>
    <property type="match status" value="1"/>
</dbReference>
<evidence type="ECO:0000256" key="4">
    <source>
        <dbReference type="ARBA" id="ARBA00022741"/>
    </source>
</evidence>
<dbReference type="GO" id="GO:0070681">
    <property type="term" value="P:glutaminyl-tRNAGln biosynthesis via transamidation"/>
    <property type="evidence" value="ECO:0007669"/>
    <property type="project" value="TreeGrafter"/>
</dbReference>
<dbReference type="SUPFAM" id="SSF55931">
    <property type="entry name" value="Glutamine synthetase/guanido kinase"/>
    <property type="match status" value="1"/>
</dbReference>
<organism evidence="13 14">
    <name type="scientific">Candidatus Jacksonbacteria bacterium RIFCSPLOWO2_02_FULL_44_20</name>
    <dbReference type="NCBI Taxonomy" id="1798460"/>
    <lineage>
        <taxon>Bacteria</taxon>
        <taxon>Candidatus Jacksoniibacteriota</taxon>
    </lineage>
</organism>
<evidence type="ECO:0000259" key="12">
    <source>
        <dbReference type="SMART" id="SM00845"/>
    </source>
</evidence>
<dbReference type="PROSITE" id="PS01234">
    <property type="entry name" value="GATB"/>
    <property type="match status" value="1"/>
</dbReference>
<evidence type="ECO:0000256" key="2">
    <source>
        <dbReference type="ARBA" id="ARBA00011123"/>
    </source>
</evidence>
<dbReference type="Pfam" id="PF02637">
    <property type="entry name" value="GatB_Yqey"/>
    <property type="match status" value="1"/>
</dbReference>
<dbReference type="InterPro" id="IPR018027">
    <property type="entry name" value="Asn/Gln_amidotransferase"/>
</dbReference>
<dbReference type="AlphaFoldDB" id="A0A1G2AAM0"/>
<evidence type="ECO:0000313" key="14">
    <source>
        <dbReference type="Proteomes" id="UP000178315"/>
    </source>
</evidence>
<dbReference type="NCBIfam" id="NF004012">
    <property type="entry name" value="PRK05477.1-2"/>
    <property type="match status" value="1"/>
</dbReference>
<evidence type="ECO:0000256" key="1">
    <source>
        <dbReference type="ARBA" id="ARBA00005306"/>
    </source>
</evidence>
<keyword evidence="6 10" id="KW-0648">Protein biosynthesis</keyword>
<dbReference type="EC" id="6.3.5.-" evidence="10"/>
<dbReference type="InterPro" id="IPR042114">
    <property type="entry name" value="GatB_C_1"/>
</dbReference>
<proteinExistence type="inferred from homology"/>
<evidence type="ECO:0000313" key="13">
    <source>
        <dbReference type="EMBL" id="OGY73933.1"/>
    </source>
</evidence>
<feature type="compositionally biased region" description="Basic and acidic residues" evidence="11">
    <location>
        <begin position="248"/>
        <end position="264"/>
    </location>
</feature>
<dbReference type="InterPro" id="IPR003789">
    <property type="entry name" value="Asn/Gln_tRNA_amidoTrase-B-like"/>
</dbReference>
<evidence type="ECO:0000256" key="3">
    <source>
        <dbReference type="ARBA" id="ARBA00022598"/>
    </source>
</evidence>
<evidence type="ECO:0000256" key="10">
    <source>
        <dbReference type="HAMAP-Rule" id="MF_00121"/>
    </source>
</evidence>
<evidence type="ECO:0000256" key="9">
    <source>
        <dbReference type="ARBA" id="ARBA00047913"/>
    </source>
</evidence>
<gene>
    <name evidence="10" type="primary">gatB</name>
    <name evidence="13" type="ORF">A3H61_01995</name>
</gene>
<feature type="region of interest" description="Disordered" evidence="11">
    <location>
        <begin position="234"/>
        <end position="264"/>
    </location>
</feature>
<dbReference type="InterPro" id="IPR006075">
    <property type="entry name" value="Asn/Gln-tRNA_Trfase_suB/E_cat"/>
</dbReference>
<dbReference type="Pfam" id="PF02934">
    <property type="entry name" value="GatB_N"/>
    <property type="match status" value="1"/>
</dbReference>
<evidence type="ECO:0000256" key="7">
    <source>
        <dbReference type="ARBA" id="ARBA00024799"/>
    </source>
</evidence>
<evidence type="ECO:0000256" key="5">
    <source>
        <dbReference type="ARBA" id="ARBA00022840"/>
    </source>
</evidence>
<protein>
    <recommendedName>
        <fullName evidence="10">Aspartyl/glutamyl-tRNA(Asn/Gln) amidotransferase subunit B</fullName>
        <shortName evidence="10">Asp/Glu-ADT subunit B</shortName>
        <ecNumber evidence="10">6.3.5.-</ecNumber>
    </recommendedName>
</protein>
<dbReference type="InterPro" id="IPR017959">
    <property type="entry name" value="Asn/Gln-tRNA_amidoTrfase_suB/E"/>
</dbReference>
<reference evidence="13 14" key="1">
    <citation type="journal article" date="2016" name="Nat. Commun.">
        <title>Thousands of microbial genomes shed light on interconnected biogeochemical processes in an aquifer system.</title>
        <authorList>
            <person name="Anantharaman K."/>
            <person name="Brown C.T."/>
            <person name="Hug L.A."/>
            <person name="Sharon I."/>
            <person name="Castelle C.J."/>
            <person name="Probst A.J."/>
            <person name="Thomas B.C."/>
            <person name="Singh A."/>
            <person name="Wilkins M.J."/>
            <person name="Karaoz U."/>
            <person name="Brodie E.L."/>
            <person name="Williams K.H."/>
            <person name="Hubbard S.S."/>
            <person name="Banfield J.F."/>
        </authorList>
    </citation>
    <scope>NUCLEOTIDE SEQUENCE [LARGE SCALE GENOMIC DNA]</scope>
</reference>
<keyword evidence="5 10" id="KW-0067">ATP-binding</keyword>
<dbReference type="SMART" id="SM00845">
    <property type="entry name" value="GatB_Yqey"/>
    <property type="match status" value="1"/>
</dbReference>
<evidence type="ECO:0000256" key="11">
    <source>
        <dbReference type="SAM" id="MobiDB-lite"/>
    </source>
</evidence>
<comment type="catalytic activity">
    <reaction evidence="8 10">
        <text>L-aspartyl-tRNA(Asn) + L-glutamine + ATP + H2O = L-asparaginyl-tRNA(Asn) + L-glutamate + ADP + phosphate + 2 H(+)</text>
        <dbReference type="Rhea" id="RHEA:14513"/>
        <dbReference type="Rhea" id="RHEA-COMP:9674"/>
        <dbReference type="Rhea" id="RHEA-COMP:9677"/>
        <dbReference type="ChEBI" id="CHEBI:15377"/>
        <dbReference type="ChEBI" id="CHEBI:15378"/>
        <dbReference type="ChEBI" id="CHEBI:29985"/>
        <dbReference type="ChEBI" id="CHEBI:30616"/>
        <dbReference type="ChEBI" id="CHEBI:43474"/>
        <dbReference type="ChEBI" id="CHEBI:58359"/>
        <dbReference type="ChEBI" id="CHEBI:78515"/>
        <dbReference type="ChEBI" id="CHEBI:78516"/>
        <dbReference type="ChEBI" id="CHEBI:456216"/>
    </reaction>
</comment>
<dbReference type="InterPro" id="IPR004413">
    <property type="entry name" value="GatB"/>
</dbReference>
<dbReference type="Gene3D" id="1.10.10.410">
    <property type="match status" value="1"/>
</dbReference>
<comment type="subunit">
    <text evidence="2 10">Heterotrimer of A, B and C subunits.</text>
</comment>
<dbReference type="NCBIfam" id="NF004014">
    <property type="entry name" value="PRK05477.1-4"/>
    <property type="match status" value="1"/>
</dbReference>
<name>A0A1G2AAM0_9BACT</name>
<comment type="function">
    <text evidence="7 10">Allows the formation of correctly charged Asn-tRNA(Asn) or Gln-tRNA(Gln) through the transamidation of misacylated Asp-tRNA(Asn) or Glu-tRNA(Gln) in organisms which lack either or both of asparaginyl-tRNA or glutaminyl-tRNA synthetases. The reaction takes place in the presence of glutamine and ATP through an activated phospho-Asp-tRNA(Asn) or phospho-Glu-tRNA(Gln).</text>
</comment>
<dbReference type="HAMAP" id="MF_00121">
    <property type="entry name" value="GatB"/>
    <property type="match status" value="1"/>
</dbReference>
<dbReference type="Proteomes" id="UP000178315">
    <property type="component" value="Unassembled WGS sequence"/>
</dbReference>
<dbReference type="GO" id="GO:0005524">
    <property type="term" value="F:ATP binding"/>
    <property type="evidence" value="ECO:0007669"/>
    <property type="project" value="UniProtKB-KW"/>
</dbReference>
<keyword evidence="4 10" id="KW-0547">Nucleotide-binding</keyword>
<dbReference type="FunFam" id="1.10.10.410:FF:000001">
    <property type="entry name" value="Aspartyl/glutamyl-tRNA(Asn/Gln) amidotransferase subunit B"/>
    <property type="match status" value="1"/>
</dbReference>
<dbReference type="NCBIfam" id="TIGR00133">
    <property type="entry name" value="gatB"/>
    <property type="match status" value="1"/>
</dbReference>
<dbReference type="GO" id="GO:0050566">
    <property type="term" value="F:asparaginyl-tRNA synthase (glutamine-hydrolyzing) activity"/>
    <property type="evidence" value="ECO:0007669"/>
    <property type="project" value="RHEA"/>
</dbReference>
<dbReference type="Gene3D" id="1.10.150.380">
    <property type="entry name" value="GatB domain, N-terminal subdomain"/>
    <property type="match status" value="1"/>
</dbReference>
<dbReference type="InterPro" id="IPR023168">
    <property type="entry name" value="GatB_Yqey_C_2"/>
</dbReference>
<comment type="similarity">
    <text evidence="1 10">Belongs to the GatB/GatE family. GatB subfamily.</text>
</comment>
<sequence>MNLKPVIGLEIHVQLKTNSKMFCACDNSGEEKPINTTVCPVCLGHPGTLPVPNKTAIEWAIFSALALSCEIPLESKFDRKHYFYPDLPKGYQISQYDEPFGKNGFLFIEDKKIRINRLHLEEDAAKLLHSKVQGCTIIDFNRAGTPLMEIVTEPDIESPETAGNTLRELRAIMRSLQVSEADMEKGHLRCDANISLKKEGSRVLNPKIEIKNLNSFRAVERALNYEIKRQEQLWKDGKAPSHQSTRGWNDERGITEEQREKESAHDYRYFPEPDIPPIKFKIADIRAIKKTLPELPKQKRERFHKQYEFSISDANLLTRDYALADYAEKVMSELLAWMESIEQESEENSGQRLAKLAANWLINNLAPLVKNDWKTLSVSPENFAEFVSLILEGKISSRAGQTVLQKMLLTGTDPVDIIQTENLAQTHDEGELAEVVSKVIAENQKVVSDFRAGKTNAVKPLIGAIMKKTKGRANPKVAEELLKKMISE</sequence>
<feature type="domain" description="Asn/Gln amidotransferase" evidence="12">
    <location>
        <begin position="325"/>
        <end position="486"/>
    </location>
</feature>
<comment type="caution">
    <text evidence="13">The sequence shown here is derived from an EMBL/GenBank/DDBJ whole genome shotgun (WGS) entry which is preliminary data.</text>
</comment>
<keyword evidence="3 10" id="KW-0436">Ligase</keyword>